<dbReference type="InterPro" id="IPR014726">
    <property type="entry name" value="Ribosomal_uL2_dom3"/>
</dbReference>
<dbReference type="PANTHER" id="PTHR13691">
    <property type="entry name" value="RIBOSOMAL PROTEIN L2"/>
    <property type="match status" value="1"/>
</dbReference>
<dbReference type="AlphaFoldDB" id="A0A679EPU3"/>
<feature type="domain" description="Large ribosomal subunit protein uL2 C-terminal" evidence="5">
    <location>
        <begin position="128"/>
        <end position="258"/>
    </location>
</feature>
<feature type="compositionally biased region" description="Basic and acidic residues" evidence="4">
    <location>
        <begin position="235"/>
        <end position="245"/>
    </location>
</feature>
<dbReference type="SMART" id="SM01382">
    <property type="entry name" value="Ribosomal_L2_C"/>
    <property type="match status" value="1"/>
</dbReference>
<evidence type="ECO:0000313" key="7">
    <source>
        <dbReference type="EMBL" id="BBQ05396.1"/>
    </source>
</evidence>
<dbReference type="Pfam" id="PF03947">
    <property type="entry name" value="Ribosomal_L2_C"/>
    <property type="match status" value="1"/>
</dbReference>
<dbReference type="Gene3D" id="2.30.30.30">
    <property type="match status" value="1"/>
</dbReference>
<dbReference type="InterPro" id="IPR008991">
    <property type="entry name" value="Translation_prot_SH3-like_sf"/>
</dbReference>
<dbReference type="InterPro" id="IPR022669">
    <property type="entry name" value="Ribosomal_uL2_C"/>
</dbReference>
<organism evidence="7">
    <name type="scientific">Leucocryptos marina</name>
    <name type="common">Marine flagellate</name>
    <name type="synonym">Bodo marinus</name>
    <dbReference type="NCBI Taxonomy" id="299206"/>
    <lineage>
        <taxon>Eukaryota</taxon>
        <taxon>Cryptophyceae</taxon>
        <taxon>Kathablepharidacea</taxon>
        <taxon>Katablepharidaceae</taxon>
        <taxon>Leucocryptos</taxon>
    </lineage>
</organism>
<dbReference type="SUPFAM" id="SSF50104">
    <property type="entry name" value="Translation proteins SH3-like domain"/>
    <property type="match status" value="1"/>
</dbReference>
<dbReference type="EMBL" id="LC515368">
    <property type="protein sequence ID" value="BBQ05396.1"/>
    <property type="molecule type" value="Genomic_DNA"/>
</dbReference>
<dbReference type="Gene3D" id="4.10.950.10">
    <property type="entry name" value="Ribosomal protein L2, domain 3"/>
    <property type="match status" value="1"/>
</dbReference>
<keyword evidence="3" id="KW-0687">Ribonucleoprotein</keyword>
<protein>
    <submittedName>
        <fullName evidence="7">50S ribosomal protein L2</fullName>
    </submittedName>
</protein>
<dbReference type="PANTHER" id="PTHR13691:SF5">
    <property type="entry name" value="LARGE RIBOSOMAL SUBUNIT PROTEIN UL2M"/>
    <property type="match status" value="1"/>
</dbReference>
<dbReference type="SMART" id="SM01383">
    <property type="entry name" value="Ribosomal_L2"/>
    <property type="match status" value="1"/>
</dbReference>
<accession>A0A679EPU3</accession>
<feature type="domain" description="Large ribosomal subunit protein uL2 RNA-binding" evidence="6">
    <location>
        <begin position="39"/>
        <end position="116"/>
    </location>
</feature>
<evidence type="ECO:0000256" key="1">
    <source>
        <dbReference type="ARBA" id="ARBA00005636"/>
    </source>
</evidence>
<evidence type="ECO:0000256" key="4">
    <source>
        <dbReference type="SAM" id="MobiDB-lite"/>
    </source>
</evidence>
<keyword evidence="2 7" id="KW-0689">Ribosomal protein</keyword>
<comment type="similarity">
    <text evidence="1">Belongs to the universal ribosomal protein uL2 family.</text>
</comment>
<dbReference type="GO" id="GO:0032543">
    <property type="term" value="P:mitochondrial translation"/>
    <property type="evidence" value="ECO:0007669"/>
    <property type="project" value="TreeGrafter"/>
</dbReference>
<evidence type="ECO:0000256" key="3">
    <source>
        <dbReference type="ARBA" id="ARBA00023274"/>
    </source>
</evidence>
<dbReference type="GO" id="GO:0003723">
    <property type="term" value="F:RNA binding"/>
    <property type="evidence" value="ECO:0007669"/>
    <property type="project" value="InterPro"/>
</dbReference>
<dbReference type="PIRSF" id="PIRSF002158">
    <property type="entry name" value="Ribosomal_L2"/>
    <property type="match status" value="1"/>
</dbReference>
<dbReference type="RefSeq" id="YP_009730066.1">
    <property type="nucleotide sequence ID" value="NC_045933.1"/>
</dbReference>
<dbReference type="InterPro" id="IPR005880">
    <property type="entry name" value="Ribosomal_uL2_bac/org-type"/>
</dbReference>
<dbReference type="SUPFAM" id="SSF50249">
    <property type="entry name" value="Nucleic acid-binding proteins"/>
    <property type="match status" value="1"/>
</dbReference>
<dbReference type="GO" id="GO:0005762">
    <property type="term" value="C:mitochondrial large ribosomal subunit"/>
    <property type="evidence" value="ECO:0007669"/>
    <property type="project" value="TreeGrafter"/>
</dbReference>
<dbReference type="InterPro" id="IPR014722">
    <property type="entry name" value="Rib_uL2_dom2"/>
</dbReference>
<dbReference type="GO" id="GO:0016740">
    <property type="term" value="F:transferase activity"/>
    <property type="evidence" value="ECO:0007669"/>
    <property type="project" value="InterPro"/>
</dbReference>
<dbReference type="InterPro" id="IPR022671">
    <property type="entry name" value="Ribosomal_uL2_CS"/>
</dbReference>
<dbReference type="InterPro" id="IPR022666">
    <property type="entry name" value="Ribosomal_uL2_RNA-bd_dom"/>
</dbReference>
<dbReference type="InterPro" id="IPR002171">
    <property type="entry name" value="Ribosomal_uL2"/>
</dbReference>
<keyword evidence="7" id="KW-0496">Mitochondrion</keyword>
<dbReference type="GO" id="GO:0003735">
    <property type="term" value="F:structural constituent of ribosome"/>
    <property type="evidence" value="ECO:0007669"/>
    <property type="project" value="InterPro"/>
</dbReference>
<dbReference type="InterPro" id="IPR012340">
    <property type="entry name" value="NA-bd_OB-fold"/>
</dbReference>
<dbReference type="PROSITE" id="PS00467">
    <property type="entry name" value="RIBOSOMAL_L2"/>
    <property type="match status" value="1"/>
</dbReference>
<feature type="region of interest" description="Disordered" evidence="4">
    <location>
        <begin position="229"/>
        <end position="260"/>
    </location>
</feature>
<dbReference type="Pfam" id="PF00181">
    <property type="entry name" value="Ribosomal_L2_N"/>
    <property type="match status" value="1"/>
</dbReference>
<evidence type="ECO:0000259" key="5">
    <source>
        <dbReference type="SMART" id="SM01382"/>
    </source>
</evidence>
<gene>
    <name evidence="7" type="primary">rpl2</name>
</gene>
<geneLocation type="mitochondrion" evidence="7"/>
<dbReference type="FunFam" id="4.10.950.10:FF:000001">
    <property type="entry name" value="50S ribosomal protein L2"/>
    <property type="match status" value="1"/>
</dbReference>
<dbReference type="NCBIfam" id="TIGR01171">
    <property type="entry name" value="rplB_bact"/>
    <property type="match status" value="1"/>
</dbReference>
<evidence type="ECO:0000256" key="2">
    <source>
        <dbReference type="ARBA" id="ARBA00022980"/>
    </source>
</evidence>
<proteinExistence type="inferred from homology"/>
<reference evidence="7" key="1">
    <citation type="submission" date="2019-12" db="EMBL/GenBank/DDBJ databases">
        <title>Mitochondrial genomes of Hemiarma marina and Leucocryptos marina revised the evolution of cytochrome c maturation in Cryptista.</title>
        <authorList>
            <person name="Nishimura Y."/>
            <person name="Kume K."/>
            <person name="Sonehara K."/>
            <person name="Tanifuji G."/>
            <person name="Shiratori T."/>
            <person name="Ishida K."/>
            <person name="Hashimoto T."/>
            <person name="Inagaki Y."/>
            <person name="Ohkuma M."/>
        </authorList>
    </citation>
    <scope>NUCLEOTIDE SEQUENCE</scope>
    <source>
        <strain evidence="7">NIES-1335</strain>
    </source>
</reference>
<dbReference type="Gene3D" id="2.40.50.140">
    <property type="entry name" value="Nucleic acid-binding proteins"/>
    <property type="match status" value="1"/>
</dbReference>
<sequence length="286" mass="32051">MQDLNTFLKISTRHCLLIKSPSAKIIQRKLLYFKKSMAGRNCSGRITVYHKGGGEKKLRRFVDLNRDIYSSLFVLNIERCPIGTRTCFLALVSYPFGVLSYILAPDGMKKGDFSFNYSDAKKKRNVMLQAGFSAPIFSMRPGLTIFDVSTSKFSGGKFARAAGTSCVLRFIDYQRNAALIQLPSKRFYKIAIDSRATYGRASNIYHKRQVLGTAGRNRRAGIRPTVRGVAMNPVDHPHGGGEGKRASGRPSVSPWGVLTKGKPTISKKRKQLEIKKLSIFKQYIRN</sequence>
<evidence type="ECO:0000259" key="6">
    <source>
        <dbReference type="SMART" id="SM01383"/>
    </source>
</evidence>
<name>A0A679EPU3_LEUMA</name>
<dbReference type="GeneID" id="43959883"/>